<dbReference type="InterPro" id="IPR036414">
    <property type="entry name" value="YaeB_N_sf"/>
</dbReference>
<dbReference type="InterPro" id="IPR036413">
    <property type="entry name" value="YaeB-like_sf"/>
</dbReference>
<dbReference type="GO" id="GO:0032259">
    <property type="term" value="P:methylation"/>
    <property type="evidence" value="ECO:0007669"/>
    <property type="project" value="UniProtKB-KW"/>
</dbReference>
<sequence length="163" mass="18315">MTSPMRIEIKAVAQVVAGHKDPSDGYQGGVVSIIRMNEDFPLETLQGLPEFSHLEILWHFHLASPTDVALHARSPRNNPAWPPTGTFVHRNHRRPNQLGTTHPRLLRIDGRDLHVTYCDAVVGTPIFDVSPYFPVMGPQGEVHVPEWVDEMLGDYWDAPPVTQ</sequence>
<gene>
    <name evidence="5" type="ORF">P3H78_31985</name>
</gene>
<dbReference type="RefSeq" id="WP_276112690.1">
    <property type="nucleotide sequence ID" value="NZ_JARJBB010000043.1"/>
</dbReference>
<evidence type="ECO:0000313" key="6">
    <source>
        <dbReference type="Proteomes" id="UP001221150"/>
    </source>
</evidence>
<evidence type="ECO:0000256" key="3">
    <source>
        <dbReference type="SAM" id="MobiDB-lite"/>
    </source>
</evidence>
<dbReference type="InterPro" id="IPR040372">
    <property type="entry name" value="YaeB-like"/>
</dbReference>
<keyword evidence="6" id="KW-1185">Reference proteome</keyword>
<reference evidence="5 6" key="1">
    <citation type="submission" date="2023-03" db="EMBL/GenBank/DDBJ databases">
        <title>Draft genome sequence of Streptomyces sp. K1PA1 isolated from peat swamp forest in Thailand.</title>
        <authorList>
            <person name="Klaysubun C."/>
            <person name="Duangmal K."/>
        </authorList>
    </citation>
    <scope>NUCLEOTIDE SEQUENCE [LARGE SCALE GENOMIC DNA]</scope>
    <source>
        <strain evidence="5 6">K1PA1</strain>
    </source>
</reference>
<dbReference type="EC" id="2.1.1.-" evidence="5"/>
<accession>A0ABT6AER7</accession>
<evidence type="ECO:0000256" key="2">
    <source>
        <dbReference type="ARBA" id="ARBA00033753"/>
    </source>
</evidence>
<dbReference type="Pfam" id="PF01980">
    <property type="entry name" value="TrmO_N"/>
    <property type="match status" value="1"/>
</dbReference>
<protein>
    <submittedName>
        <fullName evidence="5">TrmO family methyltransferase</fullName>
        <ecNumber evidence="5">2.1.1.-</ecNumber>
    </submittedName>
</protein>
<comment type="similarity">
    <text evidence="2">Belongs to the tRNA methyltransferase O family.</text>
</comment>
<organism evidence="5 6">
    <name type="scientific">Streptomyces tropicalis</name>
    <dbReference type="NCBI Taxonomy" id="3034234"/>
    <lineage>
        <taxon>Bacteria</taxon>
        <taxon>Bacillati</taxon>
        <taxon>Actinomycetota</taxon>
        <taxon>Actinomycetes</taxon>
        <taxon>Kitasatosporales</taxon>
        <taxon>Streptomycetaceae</taxon>
        <taxon>Streptomyces</taxon>
    </lineage>
</organism>
<dbReference type="Gene3D" id="2.40.30.70">
    <property type="entry name" value="YaeB-like"/>
    <property type="match status" value="1"/>
</dbReference>
<dbReference type="PANTHER" id="PTHR12818:SF0">
    <property type="entry name" value="TRNA (ADENINE(37)-N6)-METHYLTRANSFERASE"/>
    <property type="match status" value="1"/>
</dbReference>
<keyword evidence="1" id="KW-0949">S-adenosyl-L-methionine</keyword>
<dbReference type="Proteomes" id="UP001221150">
    <property type="component" value="Unassembled WGS sequence"/>
</dbReference>
<evidence type="ECO:0000313" key="5">
    <source>
        <dbReference type="EMBL" id="MDF3303147.1"/>
    </source>
</evidence>
<dbReference type="PANTHER" id="PTHR12818">
    <property type="entry name" value="TRNA (ADENINE(37)-N6)-METHYLTRANSFERASE"/>
    <property type="match status" value="1"/>
</dbReference>
<dbReference type="EMBL" id="JARJBB010000043">
    <property type="protein sequence ID" value="MDF3303147.1"/>
    <property type="molecule type" value="Genomic_DNA"/>
</dbReference>
<dbReference type="InterPro" id="IPR023370">
    <property type="entry name" value="TrmO-like_N"/>
</dbReference>
<evidence type="ECO:0000259" key="4">
    <source>
        <dbReference type="PROSITE" id="PS51668"/>
    </source>
</evidence>
<keyword evidence="5" id="KW-0489">Methyltransferase</keyword>
<name>A0ABT6AER7_9ACTN</name>
<keyword evidence="5" id="KW-0808">Transferase</keyword>
<proteinExistence type="inferred from homology"/>
<dbReference type="SUPFAM" id="SSF118196">
    <property type="entry name" value="YaeB-like"/>
    <property type="match status" value="1"/>
</dbReference>
<comment type="caution">
    <text evidence="5">The sequence shown here is derived from an EMBL/GenBank/DDBJ whole genome shotgun (WGS) entry which is preliminary data.</text>
</comment>
<feature type="domain" description="TsaA-like" evidence="4">
    <location>
        <begin position="9"/>
        <end position="141"/>
    </location>
</feature>
<feature type="region of interest" description="Disordered" evidence="3">
    <location>
        <begin position="79"/>
        <end position="100"/>
    </location>
</feature>
<dbReference type="GO" id="GO:0008168">
    <property type="term" value="F:methyltransferase activity"/>
    <property type="evidence" value="ECO:0007669"/>
    <property type="project" value="UniProtKB-KW"/>
</dbReference>
<dbReference type="PROSITE" id="PS51668">
    <property type="entry name" value="TSAA_2"/>
    <property type="match status" value="1"/>
</dbReference>
<evidence type="ECO:0000256" key="1">
    <source>
        <dbReference type="ARBA" id="ARBA00022691"/>
    </source>
</evidence>